<dbReference type="PANTHER" id="PTHR33538:SF2">
    <property type="entry name" value="PROTEIN GAMETE EXPRESSED 1"/>
    <property type="match status" value="1"/>
</dbReference>
<comment type="caution">
    <text evidence="4">The sequence shown here is derived from an EMBL/GenBank/DDBJ whole genome shotgun (WGS) entry which is preliminary data.</text>
</comment>
<sequence>MAWQFSLTWFVAAACFAVASEPVPFEAPSGVEQGERHYKAVLAKIPEYGACWSDAVSRLERGCDELTEDLQGRLALAFTSCFLEKMGKPPIQCRESQPLSRCAALSEFLEKPLATSYTQFFTHTQAVKSTQRSVTTSSSVVKTRIRPIGVLRHVADRRVDVTALRRSRKWQAEAAHTISELGATSVRATAELRRAAETQAQLMRRQQQMFQNTERLRQELANAHSTLHEHREMLDTSLLRLSYVQAFFVDQFATLHSLGYYALAAVLSFLMTTSKRTAGARPWLLMLFLLNLAIERSIVKWASQDAVNRAAPLASDSPLGAHISLSRRLICLLALCMYLYQLYTFRDLAAVNNQLLLDLQAQMRSLRTYQSPFGSPEQPQQERDPSTTTTWTPPEGDAMHWFPLNIPPAACLFTNRRGTDTTEESSSESSSESEESDAGMWSLDDWDDDDSSEDDSRYSGASNSYFGDNAFVDTNTKHSATSSAVRDSDAATSTASTLHSAWGGWSMFGTPSLPPAPPVPPPSPVPSDAAAQLTGGRYNLRPRRSLNSSSDPLSPPPLQSPSRQRDLARPRRVIERAAILSSDED</sequence>
<evidence type="ECO:0000256" key="1">
    <source>
        <dbReference type="SAM" id="Coils"/>
    </source>
</evidence>
<feature type="region of interest" description="Disordered" evidence="2">
    <location>
        <begin position="370"/>
        <end position="399"/>
    </location>
</feature>
<protein>
    <submittedName>
        <fullName evidence="4">Uncharacterized protein</fullName>
    </submittedName>
</protein>
<dbReference type="AlphaFoldDB" id="A0A9J6ES70"/>
<feature type="compositionally biased region" description="Acidic residues" evidence="2">
    <location>
        <begin position="444"/>
        <end position="453"/>
    </location>
</feature>
<feature type="region of interest" description="Disordered" evidence="2">
    <location>
        <begin position="511"/>
        <end position="571"/>
    </location>
</feature>
<keyword evidence="3" id="KW-0732">Signal</keyword>
<evidence type="ECO:0000256" key="2">
    <source>
        <dbReference type="SAM" id="MobiDB-lite"/>
    </source>
</evidence>
<evidence type="ECO:0000256" key="3">
    <source>
        <dbReference type="SAM" id="SignalP"/>
    </source>
</evidence>
<gene>
    <name evidence="4" type="ORF">HPB51_008029</name>
</gene>
<feature type="compositionally biased region" description="Polar residues" evidence="2">
    <location>
        <begin position="459"/>
        <end position="469"/>
    </location>
</feature>
<name>A0A9J6ES70_RHIMP</name>
<dbReference type="EMBL" id="JABSTU010000002">
    <property type="protein sequence ID" value="KAH8036981.1"/>
    <property type="molecule type" value="Genomic_DNA"/>
</dbReference>
<feature type="compositionally biased region" description="Polar residues" evidence="2">
    <location>
        <begin position="370"/>
        <end position="379"/>
    </location>
</feature>
<feature type="compositionally biased region" description="Acidic residues" evidence="2">
    <location>
        <begin position="421"/>
        <end position="437"/>
    </location>
</feature>
<dbReference type="InterPro" id="IPR040346">
    <property type="entry name" value="GEX1/Brambleberry"/>
</dbReference>
<keyword evidence="5" id="KW-1185">Reference proteome</keyword>
<proteinExistence type="predicted"/>
<feature type="chain" id="PRO_5039924587" evidence="3">
    <location>
        <begin position="20"/>
        <end position="585"/>
    </location>
</feature>
<feature type="region of interest" description="Disordered" evidence="2">
    <location>
        <begin position="417"/>
        <end position="469"/>
    </location>
</feature>
<dbReference type="Proteomes" id="UP000821866">
    <property type="component" value="Chromosome 10"/>
</dbReference>
<reference evidence="4" key="1">
    <citation type="journal article" date="2020" name="Cell">
        <title>Large-Scale Comparative Analyses of Tick Genomes Elucidate Their Genetic Diversity and Vector Capacities.</title>
        <authorList>
            <consortium name="Tick Genome and Microbiome Consortium (TIGMIC)"/>
            <person name="Jia N."/>
            <person name="Wang J."/>
            <person name="Shi W."/>
            <person name="Du L."/>
            <person name="Sun Y."/>
            <person name="Zhan W."/>
            <person name="Jiang J.F."/>
            <person name="Wang Q."/>
            <person name="Zhang B."/>
            <person name="Ji P."/>
            <person name="Bell-Sakyi L."/>
            <person name="Cui X.M."/>
            <person name="Yuan T.T."/>
            <person name="Jiang B.G."/>
            <person name="Yang W.F."/>
            <person name="Lam T.T."/>
            <person name="Chang Q.C."/>
            <person name="Ding S.J."/>
            <person name="Wang X.J."/>
            <person name="Zhu J.G."/>
            <person name="Ruan X.D."/>
            <person name="Zhao L."/>
            <person name="Wei J.T."/>
            <person name="Ye R.Z."/>
            <person name="Que T.C."/>
            <person name="Du C.H."/>
            <person name="Zhou Y.H."/>
            <person name="Cheng J.X."/>
            <person name="Dai P.F."/>
            <person name="Guo W.B."/>
            <person name="Han X.H."/>
            <person name="Huang E.J."/>
            <person name="Li L.F."/>
            <person name="Wei W."/>
            <person name="Gao Y.C."/>
            <person name="Liu J.Z."/>
            <person name="Shao H.Z."/>
            <person name="Wang X."/>
            <person name="Wang C.C."/>
            <person name="Yang T.C."/>
            <person name="Huo Q.B."/>
            <person name="Li W."/>
            <person name="Chen H.Y."/>
            <person name="Chen S.E."/>
            <person name="Zhou L.G."/>
            <person name="Ni X.B."/>
            <person name="Tian J.H."/>
            <person name="Sheng Y."/>
            <person name="Liu T."/>
            <person name="Pan Y.S."/>
            <person name="Xia L.Y."/>
            <person name="Li J."/>
            <person name="Zhao F."/>
            <person name="Cao W.C."/>
        </authorList>
    </citation>
    <scope>NUCLEOTIDE SEQUENCE</scope>
    <source>
        <strain evidence="4">Rmic-2018</strain>
    </source>
</reference>
<feature type="compositionally biased region" description="Pro residues" evidence="2">
    <location>
        <begin position="512"/>
        <end position="525"/>
    </location>
</feature>
<evidence type="ECO:0000313" key="4">
    <source>
        <dbReference type="EMBL" id="KAH8036981.1"/>
    </source>
</evidence>
<feature type="signal peptide" evidence="3">
    <location>
        <begin position="1"/>
        <end position="19"/>
    </location>
</feature>
<dbReference type="VEuPathDB" id="VectorBase:LOC119179469"/>
<accession>A0A9J6ES70</accession>
<keyword evidence="1" id="KW-0175">Coiled coil</keyword>
<dbReference type="PANTHER" id="PTHR33538">
    <property type="entry name" value="PROTEIN GAMETE EXPRESSED 1"/>
    <property type="match status" value="1"/>
</dbReference>
<feature type="coiled-coil region" evidence="1">
    <location>
        <begin position="203"/>
        <end position="233"/>
    </location>
</feature>
<evidence type="ECO:0000313" key="5">
    <source>
        <dbReference type="Proteomes" id="UP000821866"/>
    </source>
</evidence>
<reference evidence="4" key="2">
    <citation type="submission" date="2021-09" db="EMBL/GenBank/DDBJ databases">
        <authorList>
            <person name="Jia N."/>
            <person name="Wang J."/>
            <person name="Shi W."/>
            <person name="Du L."/>
            <person name="Sun Y."/>
            <person name="Zhan W."/>
            <person name="Jiang J."/>
            <person name="Wang Q."/>
            <person name="Zhang B."/>
            <person name="Ji P."/>
            <person name="Sakyi L.B."/>
            <person name="Cui X."/>
            <person name="Yuan T."/>
            <person name="Jiang B."/>
            <person name="Yang W."/>
            <person name="Lam T.T.-Y."/>
            <person name="Chang Q."/>
            <person name="Ding S."/>
            <person name="Wang X."/>
            <person name="Zhu J."/>
            <person name="Ruan X."/>
            <person name="Zhao L."/>
            <person name="Wei J."/>
            <person name="Que T."/>
            <person name="Du C."/>
            <person name="Cheng J."/>
            <person name="Dai P."/>
            <person name="Han X."/>
            <person name="Huang E."/>
            <person name="Gao Y."/>
            <person name="Liu J."/>
            <person name="Shao H."/>
            <person name="Ye R."/>
            <person name="Li L."/>
            <person name="Wei W."/>
            <person name="Wang X."/>
            <person name="Wang C."/>
            <person name="Huo Q."/>
            <person name="Li W."/>
            <person name="Guo W."/>
            <person name="Chen H."/>
            <person name="Chen S."/>
            <person name="Zhou L."/>
            <person name="Zhou L."/>
            <person name="Ni X."/>
            <person name="Tian J."/>
            <person name="Zhou Y."/>
            <person name="Sheng Y."/>
            <person name="Liu T."/>
            <person name="Pan Y."/>
            <person name="Xia L."/>
            <person name="Li J."/>
            <person name="Zhao F."/>
            <person name="Cao W."/>
        </authorList>
    </citation>
    <scope>NUCLEOTIDE SEQUENCE</scope>
    <source>
        <strain evidence="4">Rmic-2018</strain>
        <tissue evidence="4">Larvae</tissue>
    </source>
</reference>
<organism evidence="4 5">
    <name type="scientific">Rhipicephalus microplus</name>
    <name type="common">Cattle tick</name>
    <name type="synonym">Boophilus microplus</name>
    <dbReference type="NCBI Taxonomy" id="6941"/>
    <lineage>
        <taxon>Eukaryota</taxon>
        <taxon>Metazoa</taxon>
        <taxon>Ecdysozoa</taxon>
        <taxon>Arthropoda</taxon>
        <taxon>Chelicerata</taxon>
        <taxon>Arachnida</taxon>
        <taxon>Acari</taxon>
        <taxon>Parasitiformes</taxon>
        <taxon>Ixodida</taxon>
        <taxon>Ixodoidea</taxon>
        <taxon>Ixodidae</taxon>
        <taxon>Rhipicephalinae</taxon>
        <taxon>Rhipicephalus</taxon>
        <taxon>Boophilus</taxon>
    </lineage>
</organism>